<keyword evidence="7" id="KW-1185">Reference proteome</keyword>
<feature type="chain" id="PRO_5014466290" evidence="5">
    <location>
        <begin position="35"/>
        <end position="451"/>
    </location>
</feature>
<keyword evidence="3" id="KW-0472">Membrane</keyword>
<dbReference type="InterPro" id="IPR009722">
    <property type="entry name" value="YjiK/CarP"/>
</dbReference>
<feature type="region of interest" description="Disordered" evidence="4">
    <location>
        <begin position="346"/>
        <end position="365"/>
    </location>
</feature>
<name>A0A2J7ZN80_9CHLO</name>
<dbReference type="Proteomes" id="UP000236333">
    <property type="component" value="Unassembled WGS sequence"/>
</dbReference>
<dbReference type="OrthoDB" id="528399at2759"/>
<evidence type="ECO:0000256" key="3">
    <source>
        <dbReference type="ARBA" id="ARBA00023136"/>
    </source>
</evidence>
<evidence type="ECO:0000256" key="5">
    <source>
        <dbReference type="SAM" id="SignalP"/>
    </source>
</evidence>
<protein>
    <submittedName>
        <fullName evidence="6">Uncharacterized protein</fullName>
    </submittedName>
</protein>
<dbReference type="SUPFAM" id="SSF101898">
    <property type="entry name" value="NHL repeat"/>
    <property type="match status" value="1"/>
</dbReference>
<dbReference type="Pfam" id="PF06977">
    <property type="entry name" value="SdiA-regulated"/>
    <property type="match status" value="1"/>
</dbReference>
<organism evidence="6 7">
    <name type="scientific">Tetrabaena socialis</name>
    <dbReference type="NCBI Taxonomy" id="47790"/>
    <lineage>
        <taxon>Eukaryota</taxon>
        <taxon>Viridiplantae</taxon>
        <taxon>Chlorophyta</taxon>
        <taxon>core chlorophytes</taxon>
        <taxon>Chlorophyceae</taxon>
        <taxon>CS clade</taxon>
        <taxon>Chlamydomonadales</taxon>
        <taxon>Tetrabaenaceae</taxon>
        <taxon>Tetrabaena</taxon>
    </lineage>
</organism>
<evidence type="ECO:0000313" key="7">
    <source>
        <dbReference type="Proteomes" id="UP000236333"/>
    </source>
</evidence>
<evidence type="ECO:0000256" key="1">
    <source>
        <dbReference type="ARBA" id="ARBA00004236"/>
    </source>
</evidence>
<dbReference type="EMBL" id="PGGS01000807">
    <property type="protein sequence ID" value="PNH01725.1"/>
    <property type="molecule type" value="Genomic_DNA"/>
</dbReference>
<feature type="compositionally biased region" description="Gly residues" evidence="4">
    <location>
        <begin position="428"/>
        <end position="442"/>
    </location>
</feature>
<evidence type="ECO:0000313" key="6">
    <source>
        <dbReference type="EMBL" id="PNH01725.1"/>
    </source>
</evidence>
<comment type="caution">
    <text evidence="6">The sequence shown here is derived from an EMBL/GenBank/DDBJ whole genome shotgun (WGS) entry which is preliminary data.</text>
</comment>
<feature type="region of interest" description="Disordered" evidence="4">
    <location>
        <begin position="407"/>
        <end position="451"/>
    </location>
</feature>
<reference evidence="6 7" key="1">
    <citation type="journal article" date="2017" name="Mol. Biol. Evol.">
        <title>The 4-celled Tetrabaena socialis nuclear genome reveals the essential components for genetic control of cell number at the origin of multicellularity in the volvocine lineage.</title>
        <authorList>
            <person name="Featherston J."/>
            <person name="Arakaki Y."/>
            <person name="Hanschen E.R."/>
            <person name="Ferris P.J."/>
            <person name="Michod R.E."/>
            <person name="Olson B.J.S.C."/>
            <person name="Nozaki H."/>
            <person name="Durand P.M."/>
        </authorList>
    </citation>
    <scope>NUCLEOTIDE SEQUENCE [LARGE SCALE GENOMIC DNA]</scope>
    <source>
        <strain evidence="6 7">NIES-571</strain>
    </source>
</reference>
<proteinExistence type="predicted"/>
<gene>
    <name evidence="6" type="ORF">TSOC_012376</name>
</gene>
<dbReference type="AlphaFoldDB" id="A0A2J7ZN80"/>
<keyword evidence="5" id="KW-0732">Signal</keyword>
<feature type="signal peptide" evidence="5">
    <location>
        <begin position="1"/>
        <end position="34"/>
    </location>
</feature>
<dbReference type="GO" id="GO:0005886">
    <property type="term" value="C:plasma membrane"/>
    <property type="evidence" value="ECO:0007669"/>
    <property type="project" value="UniProtKB-SubCell"/>
</dbReference>
<evidence type="ECO:0000256" key="4">
    <source>
        <dbReference type="SAM" id="MobiDB-lite"/>
    </source>
</evidence>
<accession>A0A2J7ZN80</accession>
<sequence>MGAPGTQPRPLAPGRAALALAALLLLLGAPFALGGPWNLSSFQLCRFLFFKEVKDNASGAAYMPETNTLWIVLNNPPRLLEYDTDARMMRRLDTKWLLDPEDVVYISKDRIAVSEEPMEGEIRILDVSEAGAGRQLAAYPANNPRSSGSGNEGLSYNPRSGAFIAAQEKGPKRIVSVRPTAGGGSNWSTLVNGDESFPMLEDLAAVNYIEQLDQLFVLSQESRRLVRSTMDGRVLEQMDVVGSRPEGLAFSPDGKTLSAATPAICCAAYAASASGEGSAPPGGSRRPCAASSPTSSACCAVRRDSAAATWSPILRADVFARIVQIHESASAAAFAPAATAAAATDTAAAGGHQGRGATSEQEARRRGPALALLALLRPPGSVGVPGERGAAAPNEMAVYRSDACRPGEDGWAAAAGKPVGPDPEPKKGGGGGGRGKGGGGGIESRLAQLLK</sequence>
<comment type="subcellular location">
    <subcellularLocation>
        <location evidence="1">Cell membrane</location>
    </subcellularLocation>
</comment>
<evidence type="ECO:0000256" key="2">
    <source>
        <dbReference type="ARBA" id="ARBA00022475"/>
    </source>
</evidence>
<keyword evidence="2" id="KW-1003">Cell membrane</keyword>